<evidence type="ECO:0000259" key="10">
    <source>
        <dbReference type="PROSITE" id="PS50826"/>
    </source>
</evidence>
<dbReference type="SMART" id="SM00593">
    <property type="entry name" value="RUN"/>
    <property type="match status" value="1"/>
</dbReference>
<evidence type="ECO:0000256" key="5">
    <source>
        <dbReference type="ARBA" id="ARBA00022753"/>
    </source>
</evidence>
<dbReference type="CDD" id="cd16448">
    <property type="entry name" value="RING-H2"/>
    <property type="match status" value="1"/>
</dbReference>
<dbReference type="Proteomes" id="UP000594454">
    <property type="component" value="Chromosome 7"/>
</dbReference>
<feature type="compositionally biased region" description="Low complexity" evidence="9">
    <location>
        <begin position="415"/>
        <end position="424"/>
    </location>
</feature>
<keyword evidence="6" id="KW-0863">Zinc-finger</keyword>
<evidence type="ECO:0000256" key="8">
    <source>
        <dbReference type="ARBA" id="ARBA00023006"/>
    </source>
</evidence>
<dbReference type="Pfam" id="PF13901">
    <property type="entry name" value="RH_dom"/>
    <property type="match status" value="1"/>
</dbReference>
<proteinExistence type="predicted"/>
<dbReference type="FunCoup" id="A0A7R8Z323">
    <property type="interactions" value="1386"/>
</dbReference>
<dbReference type="PANTHER" id="PTHR12326:SF12">
    <property type="entry name" value="PLECKSTRIN HOMOLOGY AND RUN DOMAIN CONTAINING M1"/>
    <property type="match status" value="1"/>
</dbReference>
<dbReference type="InParanoid" id="A0A7R8Z323"/>
<evidence type="ECO:0000313" key="12">
    <source>
        <dbReference type="Proteomes" id="UP000594454"/>
    </source>
</evidence>
<evidence type="ECO:0000313" key="11">
    <source>
        <dbReference type="EMBL" id="CAD7094086.1"/>
    </source>
</evidence>
<evidence type="ECO:0000256" key="9">
    <source>
        <dbReference type="SAM" id="MobiDB-lite"/>
    </source>
</evidence>
<dbReference type="AlphaFoldDB" id="A0A7R8Z323"/>
<dbReference type="PROSITE" id="PS50826">
    <property type="entry name" value="RUN"/>
    <property type="match status" value="1"/>
</dbReference>
<evidence type="ECO:0000256" key="6">
    <source>
        <dbReference type="ARBA" id="ARBA00022771"/>
    </source>
</evidence>
<keyword evidence="5" id="KW-0967">Endosome</keyword>
<dbReference type="GO" id="GO:0006914">
    <property type="term" value="P:autophagy"/>
    <property type="evidence" value="ECO:0007669"/>
    <property type="project" value="UniProtKB-KW"/>
</dbReference>
<sequence>MSSFLRNLTISFNARENAIKENLISTLNENAKEIQFECKEQDSDSMGLNECTSSLCSTLEAFFLHGLKDSFLWQTINVISGTDVDRRPEPSYWSPLLVFLHKQTIEQIQGLSQINSEVGNCRAWIRLSLNDALISSYLNNIRKNNSALNPYYKKCAILKDIDTLEIAAKILEGIEAAVQINLPANSTLLNRWSDLPLQMSGIWTPPLRSCAIASGVDVASSLSDETAPIPTPQPLHCNELFPESISNSPFNQSAFRATEDLTEKEHFQIFLTKFDEIHENADTESDKPDNDTVPQEGGSHAQESSMETSQDSDRAIGGNSLALKTSWAGCDQETSTKNIAAESLTIASDSTSQFSRSNSMTQSINSLKSPVDYHSYNALLRKHRKTRELDWNDVWERFESSIGITGNDSGVVVSSTSNLNTSNSDESEEDAVNGNSTGDFGFEILPQSLSEKFTTAELQEMVEQACKLAHEPGLNTQGFICKSCAHPLGIGFAIAQVCAFSGHYYCGKCMSVEQFTIPARVIYNWDFRKYSVSKKAAAFMTEFQCQPFIDLKILNPKIYNACDEMATLQSLRIRLNFIRAYLFTCCQPIIDELQKQVWSREYLYEYIHSYSMADLAMIQRGTLAQLLQKTVTFGEQHIINCPLCSVKGFICEICNGPKVLYPFHLDTTFRCQICGAVFHDQCLNDSQPCPKCERRRKREDLPLFEAVHML</sequence>
<dbReference type="OrthoDB" id="62364at2759"/>
<dbReference type="Pfam" id="PF02759">
    <property type="entry name" value="RUN"/>
    <property type="match status" value="1"/>
</dbReference>
<comment type="subcellular location">
    <subcellularLocation>
        <location evidence="1">Late endosome</location>
    </subcellularLocation>
</comment>
<organism evidence="11 12">
    <name type="scientific">Hermetia illucens</name>
    <name type="common">Black soldier fly</name>
    <dbReference type="NCBI Taxonomy" id="343691"/>
    <lineage>
        <taxon>Eukaryota</taxon>
        <taxon>Metazoa</taxon>
        <taxon>Ecdysozoa</taxon>
        <taxon>Arthropoda</taxon>
        <taxon>Hexapoda</taxon>
        <taxon>Insecta</taxon>
        <taxon>Pterygota</taxon>
        <taxon>Neoptera</taxon>
        <taxon>Endopterygota</taxon>
        <taxon>Diptera</taxon>
        <taxon>Brachycera</taxon>
        <taxon>Stratiomyomorpha</taxon>
        <taxon>Stratiomyidae</taxon>
        <taxon>Hermetiinae</taxon>
        <taxon>Hermetia</taxon>
    </lineage>
</organism>
<keyword evidence="8" id="KW-0072">Autophagy</keyword>
<name>A0A7R8Z323_HERIL</name>
<dbReference type="GO" id="GO:0005770">
    <property type="term" value="C:late endosome"/>
    <property type="evidence" value="ECO:0007669"/>
    <property type="project" value="UniProtKB-SubCell"/>
</dbReference>
<keyword evidence="12" id="KW-1185">Reference proteome</keyword>
<protein>
    <recommendedName>
        <fullName evidence="10">RUN domain-containing protein</fullName>
    </recommendedName>
</protein>
<accession>A0A7R8Z323</accession>
<dbReference type="GO" id="GO:0008270">
    <property type="term" value="F:zinc ion binding"/>
    <property type="evidence" value="ECO:0007669"/>
    <property type="project" value="UniProtKB-KW"/>
</dbReference>
<feature type="compositionally biased region" description="Basic and acidic residues" evidence="9">
    <location>
        <begin position="281"/>
        <end position="290"/>
    </location>
</feature>
<feature type="domain" description="RUN" evidence="10">
    <location>
        <begin position="46"/>
        <end position="187"/>
    </location>
</feature>
<dbReference type="SMART" id="SM01175">
    <property type="entry name" value="DUF4206"/>
    <property type="match status" value="1"/>
</dbReference>
<evidence type="ECO:0000256" key="2">
    <source>
        <dbReference type="ARBA" id="ARBA00022553"/>
    </source>
</evidence>
<feature type="region of interest" description="Disordered" evidence="9">
    <location>
        <begin position="415"/>
        <end position="435"/>
    </location>
</feature>
<evidence type="ECO:0000256" key="1">
    <source>
        <dbReference type="ARBA" id="ARBA00004603"/>
    </source>
</evidence>
<dbReference type="SUPFAM" id="SSF140741">
    <property type="entry name" value="RUN domain-like"/>
    <property type="match status" value="1"/>
</dbReference>
<evidence type="ECO:0000256" key="4">
    <source>
        <dbReference type="ARBA" id="ARBA00022737"/>
    </source>
</evidence>
<dbReference type="InterPro" id="IPR047326">
    <property type="entry name" value="RUN_PLEKHM1"/>
</dbReference>
<dbReference type="Gene3D" id="1.20.58.900">
    <property type="match status" value="1"/>
</dbReference>
<keyword evidence="2" id="KW-0597">Phosphoprotein</keyword>
<keyword evidence="3" id="KW-0479">Metal-binding</keyword>
<dbReference type="InterPro" id="IPR004012">
    <property type="entry name" value="Run_dom"/>
</dbReference>
<keyword evidence="4" id="KW-0677">Repeat</keyword>
<gene>
    <name evidence="11" type="ORF">HERILL_LOCUS16318</name>
</gene>
<evidence type="ECO:0000256" key="7">
    <source>
        <dbReference type="ARBA" id="ARBA00022833"/>
    </source>
</evidence>
<reference evidence="11 12" key="1">
    <citation type="submission" date="2020-11" db="EMBL/GenBank/DDBJ databases">
        <authorList>
            <person name="Wallbank WR R."/>
            <person name="Pardo Diaz C."/>
            <person name="Kozak K."/>
            <person name="Martin S."/>
            <person name="Jiggins C."/>
            <person name="Moest M."/>
            <person name="Warren A I."/>
            <person name="Generalovic N T."/>
            <person name="Byers J.R.P. K."/>
            <person name="Montejo-Kovacevich G."/>
            <person name="Yen C E."/>
        </authorList>
    </citation>
    <scope>NUCLEOTIDE SEQUENCE [LARGE SCALE GENOMIC DNA]</scope>
</reference>
<feature type="region of interest" description="Disordered" evidence="9">
    <location>
        <begin position="281"/>
        <end position="316"/>
    </location>
</feature>
<dbReference type="PANTHER" id="PTHR12326">
    <property type="entry name" value="PLECKSTRIN HOMOLOGY DOMAIN CONTAINING PROTEIN"/>
    <property type="match status" value="1"/>
</dbReference>
<dbReference type="InterPro" id="IPR025258">
    <property type="entry name" value="RH_dom"/>
</dbReference>
<dbReference type="InterPro" id="IPR051366">
    <property type="entry name" value="DEF8"/>
</dbReference>
<dbReference type="CDD" id="cd17679">
    <property type="entry name" value="RUN_PLEKHM1"/>
    <property type="match status" value="1"/>
</dbReference>
<keyword evidence="7" id="KW-0862">Zinc</keyword>
<evidence type="ECO:0000256" key="3">
    <source>
        <dbReference type="ARBA" id="ARBA00022723"/>
    </source>
</evidence>
<dbReference type="OMA" id="TCREPII"/>
<dbReference type="EMBL" id="LR899015">
    <property type="protein sequence ID" value="CAD7094086.1"/>
    <property type="molecule type" value="Genomic_DNA"/>
</dbReference>
<dbReference type="InterPro" id="IPR037213">
    <property type="entry name" value="Run_dom_sf"/>
</dbReference>